<dbReference type="EMBL" id="PCRE01000044">
    <property type="protein sequence ID" value="PIP14813.1"/>
    <property type="molecule type" value="Genomic_DNA"/>
</dbReference>
<dbReference type="InterPro" id="IPR043141">
    <property type="entry name" value="Ribosomal_uL10-like_sf"/>
</dbReference>
<evidence type="ECO:0000256" key="4">
    <source>
        <dbReference type="ARBA" id="ARBA00035202"/>
    </source>
</evidence>
<dbReference type="PANTHER" id="PTHR11560">
    <property type="entry name" value="39S RIBOSOMAL PROTEIN L10, MITOCHONDRIAL"/>
    <property type="match status" value="1"/>
</dbReference>
<keyword evidence="3" id="KW-0687">Ribonucleoprotein</keyword>
<evidence type="ECO:0000313" key="7">
    <source>
        <dbReference type="Proteomes" id="UP000231025"/>
    </source>
</evidence>
<dbReference type="GO" id="GO:0005840">
    <property type="term" value="C:ribosome"/>
    <property type="evidence" value="ECO:0007669"/>
    <property type="project" value="UniProtKB-KW"/>
</dbReference>
<dbReference type="GO" id="GO:1990904">
    <property type="term" value="C:ribonucleoprotein complex"/>
    <property type="evidence" value="ECO:0007669"/>
    <property type="project" value="UniProtKB-KW"/>
</dbReference>
<dbReference type="InterPro" id="IPR047865">
    <property type="entry name" value="Ribosomal_uL10_bac_type"/>
</dbReference>
<organism evidence="6 7">
    <name type="scientific">Candidatus Roizmanbacteria bacterium CG23_combo_of_CG06-09_8_20_14_all_35_49</name>
    <dbReference type="NCBI Taxonomy" id="1974863"/>
    <lineage>
        <taxon>Bacteria</taxon>
        <taxon>Candidatus Roizmaniibacteriota</taxon>
    </lineage>
</organism>
<comment type="similarity">
    <text evidence="1">Belongs to the universal ribosomal protein uL10 family.</text>
</comment>
<dbReference type="Proteomes" id="UP000231025">
    <property type="component" value="Unassembled WGS sequence"/>
</dbReference>
<keyword evidence="2 6" id="KW-0689">Ribosomal protein</keyword>
<evidence type="ECO:0000256" key="3">
    <source>
        <dbReference type="ARBA" id="ARBA00023274"/>
    </source>
</evidence>
<evidence type="ECO:0000256" key="5">
    <source>
        <dbReference type="ARBA" id="ARBA00035502"/>
    </source>
</evidence>
<accession>A0A2G9Y7W6</accession>
<dbReference type="Gene3D" id="6.10.250.290">
    <property type="match status" value="1"/>
</dbReference>
<dbReference type="Gene3D" id="3.30.70.1730">
    <property type="match status" value="1"/>
</dbReference>
<dbReference type="NCBIfam" id="NF000955">
    <property type="entry name" value="PRK00099.1-1"/>
    <property type="match status" value="1"/>
</dbReference>
<evidence type="ECO:0000313" key="6">
    <source>
        <dbReference type="EMBL" id="PIP14813.1"/>
    </source>
</evidence>
<sequence>MVSLKKKSQTDSLIKILSNNKNFILISIEKTKHQSLESLRKELKKTQALLKVIKNSLLEKAINKIKDVAFSQFRKQFFPLKKPTAILLLSKNWNQGLKTFFDYTKKETTLAFKIGILDEQIYDKNYLEKIAQLPGKNELITNIISSLKSPVSKFVYALKFNTNKFVYILQEKTKEVKS</sequence>
<name>A0A2G9Y7W6_9BACT</name>
<gene>
    <name evidence="6" type="primary">rplJ</name>
    <name evidence="6" type="ORF">COX47_03160</name>
</gene>
<reference evidence="6 7" key="1">
    <citation type="submission" date="2017-09" db="EMBL/GenBank/DDBJ databases">
        <title>Depth-based differentiation of microbial function through sediment-hosted aquifers and enrichment of novel symbionts in the deep terrestrial subsurface.</title>
        <authorList>
            <person name="Probst A.J."/>
            <person name="Ladd B."/>
            <person name="Jarett J.K."/>
            <person name="Geller-Mcgrath D.E."/>
            <person name="Sieber C.M."/>
            <person name="Emerson J.B."/>
            <person name="Anantharaman K."/>
            <person name="Thomas B.C."/>
            <person name="Malmstrom R."/>
            <person name="Stieglmeier M."/>
            <person name="Klingl A."/>
            <person name="Woyke T."/>
            <person name="Ryan C.M."/>
            <person name="Banfield J.F."/>
        </authorList>
    </citation>
    <scope>NUCLEOTIDE SEQUENCE [LARGE SCALE GENOMIC DNA]</scope>
    <source>
        <strain evidence="6">CG23_combo_of_CG06-09_8_20_14_all_35_49</strain>
    </source>
</reference>
<proteinExistence type="inferred from homology"/>
<evidence type="ECO:0000256" key="2">
    <source>
        <dbReference type="ARBA" id="ARBA00022980"/>
    </source>
</evidence>
<protein>
    <recommendedName>
        <fullName evidence="4">Large ribosomal subunit protein uL10</fullName>
    </recommendedName>
    <alternativeName>
        <fullName evidence="5">50S ribosomal protein L10</fullName>
    </alternativeName>
</protein>
<dbReference type="SUPFAM" id="SSF160369">
    <property type="entry name" value="Ribosomal protein L10-like"/>
    <property type="match status" value="1"/>
</dbReference>
<comment type="caution">
    <text evidence="6">The sequence shown here is derived from an EMBL/GenBank/DDBJ whole genome shotgun (WGS) entry which is preliminary data.</text>
</comment>
<dbReference type="InterPro" id="IPR001790">
    <property type="entry name" value="Ribosomal_uL10"/>
</dbReference>
<dbReference type="AlphaFoldDB" id="A0A2G9Y7W6"/>
<dbReference type="Pfam" id="PF00466">
    <property type="entry name" value="Ribosomal_L10"/>
    <property type="match status" value="1"/>
</dbReference>
<evidence type="ECO:0000256" key="1">
    <source>
        <dbReference type="ARBA" id="ARBA00008889"/>
    </source>
</evidence>